<evidence type="ECO:0000313" key="5">
    <source>
        <dbReference type="Proteomes" id="UP000249165"/>
    </source>
</evidence>
<protein>
    <submittedName>
        <fullName evidence="4">tRNA1(Val) A37 N6-methylase TrmN6</fullName>
    </submittedName>
</protein>
<organism evidence="4 5">
    <name type="scientific">Salipiger aestuarii</name>
    <dbReference type="NCBI Taxonomy" id="568098"/>
    <lineage>
        <taxon>Bacteria</taxon>
        <taxon>Pseudomonadati</taxon>
        <taxon>Pseudomonadota</taxon>
        <taxon>Alphaproteobacteria</taxon>
        <taxon>Rhodobacterales</taxon>
        <taxon>Roseobacteraceae</taxon>
        <taxon>Salipiger</taxon>
    </lineage>
</organism>
<accession>A0A327Y5U8</accession>
<proteinExistence type="predicted"/>
<name>A0A327Y5U8_9RHOB</name>
<dbReference type="InterPro" id="IPR029063">
    <property type="entry name" value="SAM-dependent_MTases_sf"/>
</dbReference>
<dbReference type="PANTHER" id="PTHR47739:SF1">
    <property type="entry name" value="TRNA1(VAL) (ADENINE(37)-N6)-METHYLTRANSFERASE"/>
    <property type="match status" value="1"/>
</dbReference>
<keyword evidence="2" id="KW-0949">S-adenosyl-L-methionine</keyword>
<gene>
    <name evidence="4" type="ORF">ATI53_102329</name>
</gene>
<dbReference type="GO" id="GO:0008168">
    <property type="term" value="F:methyltransferase activity"/>
    <property type="evidence" value="ECO:0007669"/>
    <property type="project" value="UniProtKB-KW"/>
</dbReference>
<dbReference type="Pfam" id="PF05175">
    <property type="entry name" value="MTS"/>
    <property type="match status" value="1"/>
</dbReference>
<dbReference type="SUPFAM" id="SSF53335">
    <property type="entry name" value="S-adenosyl-L-methionine-dependent methyltransferases"/>
    <property type="match status" value="1"/>
</dbReference>
<dbReference type="EMBL" id="QLMG01000023">
    <property type="protein sequence ID" value="RAK15386.1"/>
    <property type="molecule type" value="Genomic_DNA"/>
</dbReference>
<dbReference type="InterPro" id="IPR007848">
    <property type="entry name" value="Small_mtfrase_dom"/>
</dbReference>
<evidence type="ECO:0000256" key="2">
    <source>
        <dbReference type="ARBA" id="ARBA00022691"/>
    </source>
</evidence>
<keyword evidence="5" id="KW-1185">Reference proteome</keyword>
<dbReference type="CDD" id="cd02440">
    <property type="entry name" value="AdoMet_MTases"/>
    <property type="match status" value="1"/>
</dbReference>
<feature type="domain" description="Methyltransferase small" evidence="3">
    <location>
        <begin position="38"/>
        <end position="129"/>
    </location>
</feature>
<dbReference type="GO" id="GO:0032259">
    <property type="term" value="P:methylation"/>
    <property type="evidence" value="ECO:0007669"/>
    <property type="project" value="UniProtKB-KW"/>
</dbReference>
<evidence type="ECO:0000259" key="3">
    <source>
        <dbReference type="Pfam" id="PF05175"/>
    </source>
</evidence>
<evidence type="ECO:0000256" key="1">
    <source>
        <dbReference type="ARBA" id="ARBA00022603"/>
    </source>
</evidence>
<dbReference type="Gene3D" id="3.40.50.150">
    <property type="entry name" value="Vaccinia Virus protein VP39"/>
    <property type="match status" value="1"/>
</dbReference>
<dbReference type="PANTHER" id="PTHR47739">
    <property type="entry name" value="TRNA1(VAL) (ADENINE(37)-N6)-METHYLTRANSFERASE"/>
    <property type="match status" value="1"/>
</dbReference>
<dbReference type="Proteomes" id="UP000249165">
    <property type="component" value="Unassembled WGS sequence"/>
</dbReference>
<evidence type="ECO:0000313" key="4">
    <source>
        <dbReference type="EMBL" id="RAK15386.1"/>
    </source>
</evidence>
<sequence>MKSDHFAETDLSCDAFLGGKAQLWQPRAGYRAGIDPVLLAATVPARTGETVLDLGCGAAPALCCLGVRVPGLRLLGLEIQPAYAALAQRNLAHNGLSGVIMTGDIAHPPEVLKTYAADHVIANPPYFDPAERYSADDPGRELGLAGPVPLAAWVALGARRLKPRGTLTVVLRVERMPAMIAAMSKLLGSLEIWPLAPRTMRAPRLFFARARKGGRAAFRLHPSLILHDGARHLEDGEDYSQLIRAALRNGQELNFPR</sequence>
<reference evidence="4 5" key="1">
    <citation type="submission" date="2018-06" db="EMBL/GenBank/DDBJ databases">
        <title>Genomic Encyclopedia of Archaeal and Bacterial Type Strains, Phase II (KMG-II): from individual species to whole genera.</title>
        <authorList>
            <person name="Goeker M."/>
        </authorList>
    </citation>
    <scope>NUCLEOTIDE SEQUENCE [LARGE SCALE GENOMIC DNA]</scope>
    <source>
        <strain evidence="4 5">DSM 22011</strain>
    </source>
</reference>
<keyword evidence="1 4" id="KW-0489">Methyltransferase</keyword>
<comment type="caution">
    <text evidence="4">The sequence shown here is derived from an EMBL/GenBank/DDBJ whole genome shotgun (WGS) entry which is preliminary data.</text>
</comment>
<dbReference type="OrthoDB" id="5489421at2"/>
<dbReference type="AlphaFoldDB" id="A0A327Y5U8"/>
<dbReference type="InterPro" id="IPR050210">
    <property type="entry name" value="tRNA_Adenine-N(6)_MTase"/>
</dbReference>
<dbReference type="RefSeq" id="WP_111550570.1">
    <property type="nucleotide sequence ID" value="NZ_LIQE01000018.1"/>
</dbReference>
<keyword evidence="1 4" id="KW-0808">Transferase</keyword>